<comment type="catalytic activity">
    <reaction evidence="10">
        <text>(R)-2-hydroxyglutarate + NAD(+) = 2-oxoglutarate + NADH + H(+)</text>
        <dbReference type="Rhea" id="RHEA:49612"/>
        <dbReference type="ChEBI" id="CHEBI:15378"/>
        <dbReference type="ChEBI" id="CHEBI:15801"/>
        <dbReference type="ChEBI" id="CHEBI:16810"/>
        <dbReference type="ChEBI" id="CHEBI:57540"/>
        <dbReference type="ChEBI" id="CHEBI:57945"/>
        <dbReference type="EC" id="1.1.1.399"/>
    </reaction>
</comment>
<evidence type="ECO:0000256" key="4">
    <source>
        <dbReference type="ARBA" id="ARBA00013001"/>
    </source>
</evidence>
<accession>A0ABV1H2M3</accession>
<dbReference type="SUPFAM" id="SSF55021">
    <property type="entry name" value="ACT-like"/>
    <property type="match status" value="1"/>
</dbReference>
<dbReference type="SUPFAM" id="SSF52283">
    <property type="entry name" value="Formate/glycerate dehydrogenase catalytic domain-like"/>
    <property type="match status" value="1"/>
</dbReference>
<evidence type="ECO:0000256" key="1">
    <source>
        <dbReference type="ARBA" id="ARBA00003800"/>
    </source>
</evidence>
<proteinExistence type="inferred from homology"/>
<dbReference type="SUPFAM" id="SSF51735">
    <property type="entry name" value="NAD(P)-binding Rossmann-fold domains"/>
    <property type="match status" value="1"/>
</dbReference>
<dbReference type="InterPro" id="IPR006139">
    <property type="entry name" value="D-isomer_2_OHA_DH_cat_dom"/>
</dbReference>
<evidence type="ECO:0000256" key="11">
    <source>
        <dbReference type="ARBA" id="ARBA00048731"/>
    </source>
</evidence>
<evidence type="ECO:0000256" key="9">
    <source>
        <dbReference type="ARBA" id="ARBA00030455"/>
    </source>
</evidence>
<dbReference type="PROSITE" id="PS00065">
    <property type="entry name" value="D_2_HYDROXYACID_DH_1"/>
    <property type="match status" value="1"/>
</dbReference>
<dbReference type="EMBL" id="JBBMFS010000002">
    <property type="protein sequence ID" value="MEQ2553939.1"/>
    <property type="molecule type" value="Genomic_DNA"/>
</dbReference>
<evidence type="ECO:0000256" key="8">
    <source>
        <dbReference type="ARBA" id="ARBA00023027"/>
    </source>
</evidence>
<dbReference type="InterPro" id="IPR036291">
    <property type="entry name" value="NAD(P)-bd_dom_sf"/>
</dbReference>
<keyword evidence="7 12" id="KW-0560">Oxidoreductase</keyword>
<comment type="catalytic activity">
    <reaction evidence="11">
        <text>(2R)-3-phosphoglycerate + NAD(+) = 3-phosphooxypyruvate + NADH + H(+)</text>
        <dbReference type="Rhea" id="RHEA:12641"/>
        <dbReference type="ChEBI" id="CHEBI:15378"/>
        <dbReference type="ChEBI" id="CHEBI:18110"/>
        <dbReference type="ChEBI" id="CHEBI:57540"/>
        <dbReference type="ChEBI" id="CHEBI:57945"/>
        <dbReference type="ChEBI" id="CHEBI:58272"/>
        <dbReference type="EC" id="1.1.1.95"/>
    </reaction>
</comment>
<dbReference type="InterPro" id="IPR045865">
    <property type="entry name" value="ACT-like_dom_sf"/>
</dbReference>
<keyword evidence="8" id="KW-0520">NAD</keyword>
<comment type="caution">
    <text evidence="14">The sequence shown here is derived from an EMBL/GenBank/DDBJ whole genome shotgun (WGS) entry which is preliminary data.</text>
</comment>
<evidence type="ECO:0000256" key="6">
    <source>
        <dbReference type="ARBA" id="ARBA00021582"/>
    </source>
</evidence>
<evidence type="ECO:0000313" key="15">
    <source>
        <dbReference type="Proteomes" id="UP001546774"/>
    </source>
</evidence>
<dbReference type="InterPro" id="IPR029752">
    <property type="entry name" value="D-isomer_DH_CS1"/>
</dbReference>
<evidence type="ECO:0000256" key="5">
    <source>
        <dbReference type="ARBA" id="ARBA00013143"/>
    </source>
</evidence>
<dbReference type="Pfam" id="PF00389">
    <property type="entry name" value="2-Hacid_dh"/>
    <property type="match status" value="1"/>
</dbReference>
<dbReference type="InterPro" id="IPR002912">
    <property type="entry name" value="ACT_dom"/>
</dbReference>
<name>A0ABV1H2M3_9FIRM</name>
<evidence type="ECO:0000313" key="14">
    <source>
        <dbReference type="EMBL" id="MEQ2553939.1"/>
    </source>
</evidence>
<gene>
    <name evidence="14" type="ORF">WMO37_02785</name>
</gene>
<dbReference type="InterPro" id="IPR006140">
    <property type="entry name" value="D-isomer_DH_NAD-bd"/>
</dbReference>
<dbReference type="Gene3D" id="3.30.70.260">
    <property type="match status" value="1"/>
</dbReference>
<comment type="function">
    <text evidence="1">Catalyzes the reversible oxidation of 3-phospho-D-glycerate to 3-phosphonooxypyruvate, the first step of the phosphorylated L-serine biosynthesis pathway. Also catalyzes the reversible oxidation of 2-hydroxyglutarate to 2-oxoglutarate.</text>
</comment>
<dbReference type="PROSITE" id="PS51671">
    <property type="entry name" value="ACT"/>
    <property type="match status" value="1"/>
</dbReference>
<evidence type="ECO:0000256" key="7">
    <source>
        <dbReference type="ARBA" id="ARBA00023002"/>
    </source>
</evidence>
<reference evidence="14" key="1">
    <citation type="submission" date="2024-03" db="EMBL/GenBank/DDBJ databases">
        <title>Human intestinal bacterial collection.</title>
        <authorList>
            <person name="Pauvert C."/>
            <person name="Hitch T.C.A."/>
            <person name="Clavel T."/>
        </authorList>
    </citation>
    <scope>NUCLEOTIDE SEQUENCE [LARGE SCALE GENOMIC DNA]</scope>
    <source>
        <strain evidence="14">CLA-AA-H89B</strain>
    </source>
</reference>
<evidence type="ECO:0000259" key="13">
    <source>
        <dbReference type="PROSITE" id="PS51671"/>
    </source>
</evidence>
<evidence type="ECO:0000256" key="2">
    <source>
        <dbReference type="ARBA" id="ARBA00005216"/>
    </source>
</evidence>
<comment type="similarity">
    <text evidence="3 12">Belongs to the D-isomer specific 2-hydroxyacid dehydrogenase family.</text>
</comment>
<dbReference type="EC" id="1.1.1.95" evidence="5"/>
<dbReference type="PANTHER" id="PTHR42938">
    <property type="entry name" value="FORMATE DEHYDROGENASE 1"/>
    <property type="match status" value="1"/>
</dbReference>
<dbReference type="Proteomes" id="UP001546774">
    <property type="component" value="Unassembled WGS sequence"/>
</dbReference>
<dbReference type="Gene3D" id="3.40.50.720">
    <property type="entry name" value="NAD(P)-binding Rossmann-like Domain"/>
    <property type="match status" value="2"/>
</dbReference>
<evidence type="ECO:0000256" key="3">
    <source>
        <dbReference type="ARBA" id="ARBA00005854"/>
    </source>
</evidence>
<dbReference type="CDD" id="cd04901">
    <property type="entry name" value="ACT_3PGDH"/>
    <property type="match status" value="1"/>
</dbReference>
<sequence>MVNVHCLNNIASVGLDLFSDDYNMESSYEDAQAVLVRSAKMHDMELNDHLLAIARAGAGVNNIPLDKCAEAGIVVFNTPGANANAVKEQVLAAMLLASRDLIGGNQWVAENKDNADIAKATEKAKKAFAGQELKGKKLGVIGLGAIGQLVANAAIALGMDVYGYDPYLSVNAAWNLSSKVTHIVNVEDIYKECNYITIHVPALDSTKGMINKAAFDLMQDGTIIVNCARDVLVDETAIGEALKSGRVKKYVTDFPNPTTAGMEGAIVLPHLGASTAEAEDNCAVMAVKELRNYIENGNIINSVNYPACDMGVCTATGRIAVCHKNVPAVISKITTILGDAGVNIEEMANKSRGDYAYSLFDVDKNVDDSVIDKLASIEGIIKVRVVK</sequence>
<dbReference type="PANTHER" id="PTHR42938:SF47">
    <property type="entry name" value="HYDROXYPYRUVATE REDUCTASE"/>
    <property type="match status" value="1"/>
</dbReference>
<feature type="domain" description="ACT" evidence="13">
    <location>
        <begin position="318"/>
        <end position="387"/>
    </location>
</feature>
<dbReference type="CDD" id="cd12174">
    <property type="entry name" value="PGDH_like_3"/>
    <property type="match status" value="1"/>
</dbReference>
<dbReference type="EC" id="1.1.1.399" evidence="4"/>
<organism evidence="14 15">
    <name type="scientific">Lachnospira intestinalis</name>
    <dbReference type="NCBI Taxonomy" id="3133158"/>
    <lineage>
        <taxon>Bacteria</taxon>
        <taxon>Bacillati</taxon>
        <taxon>Bacillota</taxon>
        <taxon>Clostridia</taxon>
        <taxon>Lachnospirales</taxon>
        <taxon>Lachnospiraceae</taxon>
        <taxon>Lachnospira</taxon>
    </lineage>
</organism>
<evidence type="ECO:0000256" key="12">
    <source>
        <dbReference type="RuleBase" id="RU003719"/>
    </source>
</evidence>
<dbReference type="Pfam" id="PF02826">
    <property type="entry name" value="2-Hacid_dh_C"/>
    <property type="match status" value="1"/>
</dbReference>
<evidence type="ECO:0000256" key="10">
    <source>
        <dbReference type="ARBA" id="ARBA00048126"/>
    </source>
</evidence>
<comment type="pathway">
    <text evidence="2">Amino-acid biosynthesis; L-serine biosynthesis; L-serine from 3-phospho-D-glycerate: step 1/3.</text>
</comment>
<keyword evidence="15" id="KW-1185">Reference proteome</keyword>
<protein>
    <recommendedName>
        <fullName evidence="6">D-3-phosphoglycerate dehydrogenase</fullName>
        <ecNumber evidence="4">1.1.1.399</ecNumber>
        <ecNumber evidence="5">1.1.1.95</ecNumber>
    </recommendedName>
    <alternativeName>
        <fullName evidence="9">2-oxoglutarate reductase</fullName>
    </alternativeName>
</protein>